<evidence type="ECO:0000256" key="1">
    <source>
        <dbReference type="SAM" id="MobiDB-lite"/>
    </source>
</evidence>
<organism evidence="2">
    <name type="scientific">Micrurus paraensis</name>
    <dbReference type="NCBI Taxonomy" id="1970185"/>
    <lineage>
        <taxon>Eukaryota</taxon>
        <taxon>Metazoa</taxon>
        <taxon>Chordata</taxon>
        <taxon>Craniata</taxon>
        <taxon>Vertebrata</taxon>
        <taxon>Euteleostomi</taxon>
        <taxon>Lepidosauria</taxon>
        <taxon>Squamata</taxon>
        <taxon>Bifurcata</taxon>
        <taxon>Unidentata</taxon>
        <taxon>Episquamata</taxon>
        <taxon>Toxicofera</taxon>
        <taxon>Serpentes</taxon>
        <taxon>Colubroidea</taxon>
        <taxon>Elapidae</taxon>
        <taxon>Elapinae</taxon>
        <taxon>Micrurus</taxon>
    </lineage>
</organism>
<feature type="region of interest" description="Disordered" evidence="1">
    <location>
        <begin position="90"/>
        <end position="120"/>
    </location>
</feature>
<dbReference type="AlphaFoldDB" id="A0A2D4JWI5"/>
<name>A0A2D4JWI5_9SAUR</name>
<feature type="compositionally biased region" description="Basic and acidic residues" evidence="1">
    <location>
        <begin position="103"/>
        <end position="120"/>
    </location>
</feature>
<proteinExistence type="predicted"/>
<reference evidence="2" key="1">
    <citation type="submission" date="2017-07" db="EMBL/GenBank/DDBJ databases">
        <authorList>
            <person name="Mikheyev A."/>
            <person name="Grau M."/>
        </authorList>
    </citation>
    <scope>NUCLEOTIDE SEQUENCE</scope>
    <source>
        <tissue evidence="2">Venom_gland</tissue>
    </source>
</reference>
<reference evidence="2" key="2">
    <citation type="submission" date="2017-11" db="EMBL/GenBank/DDBJ databases">
        <title>Coralsnake Venomics: Analyses of Venom Gland Transcriptomes and Proteomes of Six Brazilian Taxa.</title>
        <authorList>
            <person name="Aird S.D."/>
            <person name="Jorge da Silva N."/>
            <person name="Qiu L."/>
            <person name="Villar-Briones A."/>
            <person name="Aparecida-Saddi V."/>
            <person name="Campos-Telles M.P."/>
            <person name="Grau M."/>
            <person name="Mikheyev A.S."/>
        </authorList>
    </citation>
    <scope>NUCLEOTIDE SEQUENCE</scope>
    <source>
        <tissue evidence="2">Venom_gland</tissue>
    </source>
</reference>
<sequence>MASQVTRRRLLWLKHWQADIKHKWKLAPAPISEDRLFGAALEPLLIVTRNKKKRKENSSPHFFAILQIDPLSPFGGASFVPFPRVPSPKFQRQPFFRGSQQSDRPDFFDRNCRGGEVRGR</sequence>
<evidence type="ECO:0000313" key="2">
    <source>
        <dbReference type="EMBL" id="LAB00850.1"/>
    </source>
</evidence>
<dbReference type="EMBL" id="IACL01007987">
    <property type="protein sequence ID" value="LAB00850.1"/>
    <property type="molecule type" value="Transcribed_RNA"/>
</dbReference>
<accession>A0A2D4JWI5</accession>
<protein>
    <submittedName>
        <fullName evidence="2">Uncharacterized protein</fullName>
    </submittedName>
</protein>
<dbReference type="Gene3D" id="1.10.287.3160">
    <property type="match status" value="1"/>
</dbReference>